<dbReference type="Proteomes" id="UP000193224">
    <property type="component" value="Unassembled WGS sequence"/>
</dbReference>
<dbReference type="OrthoDB" id="7995647at2"/>
<evidence type="ECO:0000313" key="5">
    <source>
        <dbReference type="Proteomes" id="UP000193224"/>
    </source>
</evidence>
<accession>A0A1X7BVE3</accession>
<evidence type="ECO:0000256" key="2">
    <source>
        <dbReference type="ARBA" id="ARBA00023315"/>
    </source>
</evidence>
<protein>
    <submittedName>
        <fullName evidence="4">Acetyltransferase (GNAT) family protein</fullName>
    </submittedName>
</protein>
<dbReference type="PROSITE" id="PS51186">
    <property type="entry name" value="GNAT"/>
    <property type="match status" value="1"/>
</dbReference>
<dbReference type="CDD" id="cd04301">
    <property type="entry name" value="NAT_SF"/>
    <property type="match status" value="1"/>
</dbReference>
<name>A0A1X7BVE3_9RHOB</name>
<dbReference type="EMBL" id="FWXB01000014">
    <property type="protein sequence ID" value="SMC13460.1"/>
    <property type="molecule type" value="Genomic_DNA"/>
</dbReference>
<dbReference type="AlphaFoldDB" id="A0A1X7BVE3"/>
<keyword evidence="2" id="KW-0012">Acyltransferase</keyword>
<proteinExistence type="predicted"/>
<dbReference type="PANTHER" id="PTHR10545:SF29">
    <property type="entry name" value="GH14572P-RELATED"/>
    <property type="match status" value="1"/>
</dbReference>
<evidence type="ECO:0000313" key="4">
    <source>
        <dbReference type="EMBL" id="SMC13460.1"/>
    </source>
</evidence>
<dbReference type="RefSeq" id="WP_085801400.1">
    <property type="nucleotide sequence ID" value="NZ_FWXB01000014.1"/>
</dbReference>
<dbReference type="SUPFAM" id="SSF55729">
    <property type="entry name" value="Acyl-CoA N-acyltransferases (Nat)"/>
    <property type="match status" value="1"/>
</dbReference>
<gene>
    <name evidence="4" type="ORF">ROA7745_03309</name>
</gene>
<reference evidence="4 5" key="1">
    <citation type="submission" date="2017-03" db="EMBL/GenBank/DDBJ databases">
        <authorList>
            <person name="Afonso C.L."/>
            <person name="Miller P.J."/>
            <person name="Scott M.A."/>
            <person name="Spackman E."/>
            <person name="Goraichik I."/>
            <person name="Dimitrov K.M."/>
            <person name="Suarez D.L."/>
            <person name="Swayne D.E."/>
        </authorList>
    </citation>
    <scope>NUCLEOTIDE SEQUENCE [LARGE SCALE GENOMIC DNA]</scope>
    <source>
        <strain evidence="4 5">CECT 7745</strain>
    </source>
</reference>
<dbReference type="Gene3D" id="3.40.630.30">
    <property type="match status" value="1"/>
</dbReference>
<organism evidence="4 5">
    <name type="scientific">Roseovarius aestuarii</name>
    <dbReference type="NCBI Taxonomy" id="475083"/>
    <lineage>
        <taxon>Bacteria</taxon>
        <taxon>Pseudomonadati</taxon>
        <taxon>Pseudomonadota</taxon>
        <taxon>Alphaproteobacteria</taxon>
        <taxon>Rhodobacterales</taxon>
        <taxon>Roseobacteraceae</taxon>
        <taxon>Roseovarius</taxon>
    </lineage>
</organism>
<sequence>MITTRAFAQGGQADFLALYRECLQHYKISPATPVQEDRVLALLVSGRHVSCLMAYDGARPVGFATWSLTLPAGAGIALYMKEIFVTGRARGKGVGRALLAGLLTIAEAEGCTRFDWQTDGDNLAARTFYASIGAPGNDKHSFRIMAETFSDFRRRLV</sequence>
<dbReference type="InterPro" id="IPR000182">
    <property type="entry name" value="GNAT_dom"/>
</dbReference>
<keyword evidence="1 4" id="KW-0808">Transferase</keyword>
<dbReference type="InterPro" id="IPR051016">
    <property type="entry name" value="Diverse_Substrate_AcTransf"/>
</dbReference>
<dbReference type="GO" id="GO:0008080">
    <property type="term" value="F:N-acetyltransferase activity"/>
    <property type="evidence" value="ECO:0007669"/>
    <property type="project" value="TreeGrafter"/>
</dbReference>
<evidence type="ECO:0000259" key="3">
    <source>
        <dbReference type="PROSITE" id="PS51186"/>
    </source>
</evidence>
<dbReference type="Pfam" id="PF00583">
    <property type="entry name" value="Acetyltransf_1"/>
    <property type="match status" value="1"/>
</dbReference>
<feature type="domain" description="N-acetyltransferase" evidence="3">
    <location>
        <begin position="2"/>
        <end position="150"/>
    </location>
</feature>
<evidence type="ECO:0000256" key="1">
    <source>
        <dbReference type="ARBA" id="ARBA00022679"/>
    </source>
</evidence>
<keyword evidence="5" id="KW-1185">Reference proteome</keyword>
<dbReference type="InterPro" id="IPR016181">
    <property type="entry name" value="Acyl_CoA_acyltransferase"/>
</dbReference>
<dbReference type="PANTHER" id="PTHR10545">
    <property type="entry name" value="DIAMINE N-ACETYLTRANSFERASE"/>
    <property type="match status" value="1"/>
</dbReference>